<dbReference type="EMBL" id="ADVG01000001">
    <property type="protein sequence ID" value="EFH90669.1"/>
    <property type="molecule type" value="Genomic_DNA"/>
</dbReference>
<accession>D6TGF7</accession>
<keyword evidence="1" id="KW-0812">Transmembrane</keyword>
<protein>
    <submittedName>
        <fullName evidence="2">Uncharacterized protein</fullName>
    </submittedName>
</protein>
<dbReference type="AlphaFoldDB" id="D6TGF7"/>
<organism evidence="2 3">
    <name type="scientific">Ktedonobacter racemifer DSM 44963</name>
    <dbReference type="NCBI Taxonomy" id="485913"/>
    <lineage>
        <taxon>Bacteria</taxon>
        <taxon>Bacillati</taxon>
        <taxon>Chloroflexota</taxon>
        <taxon>Ktedonobacteria</taxon>
        <taxon>Ktedonobacterales</taxon>
        <taxon>Ktedonobacteraceae</taxon>
        <taxon>Ktedonobacter</taxon>
    </lineage>
</organism>
<keyword evidence="1" id="KW-1133">Transmembrane helix</keyword>
<gene>
    <name evidence="2" type="ORF">Krac_12296</name>
</gene>
<evidence type="ECO:0000313" key="3">
    <source>
        <dbReference type="Proteomes" id="UP000004508"/>
    </source>
</evidence>
<evidence type="ECO:0000256" key="1">
    <source>
        <dbReference type="SAM" id="Phobius"/>
    </source>
</evidence>
<name>D6TGF7_KTERA</name>
<dbReference type="InParanoid" id="D6TGF7"/>
<sequence length="69" mass="7869">MVSVLLLSWEYRLAPGPMLITLLAVLVMITTTVCVAVRVDFEMERILFLPYVDVEVSTLRLKPRAWSCV</sequence>
<feature type="transmembrane region" description="Helical" evidence="1">
    <location>
        <begin position="20"/>
        <end position="39"/>
    </location>
</feature>
<dbReference type="Proteomes" id="UP000004508">
    <property type="component" value="Unassembled WGS sequence"/>
</dbReference>
<proteinExistence type="predicted"/>
<comment type="caution">
    <text evidence="2">The sequence shown here is derived from an EMBL/GenBank/DDBJ whole genome shotgun (WGS) entry which is preliminary data.</text>
</comment>
<reference evidence="2 3" key="1">
    <citation type="journal article" date="2011" name="Stand. Genomic Sci.">
        <title>Non-contiguous finished genome sequence and contextual data of the filamentous soil bacterium Ktedonobacter racemifer type strain (SOSP1-21).</title>
        <authorList>
            <person name="Chang Y.J."/>
            <person name="Land M."/>
            <person name="Hauser L."/>
            <person name="Chertkov O."/>
            <person name="Del Rio T.G."/>
            <person name="Nolan M."/>
            <person name="Copeland A."/>
            <person name="Tice H."/>
            <person name="Cheng J.F."/>
            <person name="Lucas S."/>
            <person name="Han C."/>
            <person name="Goodwin L."/>
            <person name="Pitluck S."/>
            <person name="Ivanova N."/>
            <person name="Ovchinikova G."/>
            <person name="Pati A."/>
            <person name="Chen A."/>
            <person name="Palaniappan K."/>
            <person name="Mavromatis K."/>
            <person name="Liolios K."/>
            <person name="Brettin T."/>
            <person name="Fiebig A."/>
            <person name="Rohde M."/>
            <person name="Abt B."/>
            <person name="Goker M."/>
            <person name="Detter J.C."/>
            <person name="Woyke T."/>
            <person name="Bristow J."/>
            <person name="Eisen J.A."/>
            <person name="Markowitz V."/>
            <person name="Hugenholtz P."/>
            <person name="Kyrpides N.C."/>
            <person name="Klenk H.P."/>
            <person name="Lapidus A."/>
        </authorList>
    </citation>
    <scope>NUCLEOTIDE SEQUENCE [LARGE SCALE GENOMIC DNA]</scope>
    <source>
        <strain evidence="3">DSM 44963</strain>
    </source>
</reference>
<keyword evidence="3" id="KW-1185">Reference proteome</keyword>
<evidence type="ECO:0000313" key="2">
    <source>
        <dbReference type="EMBL" id="EFH90669.1"/>
    </source>
</evidence>
<keyword evidence="1" id="KW-0472">Membrane</keyword>